<dbReference type="InterPro" id="IPR050570">
    <property type="entry name" value="Cell_wall_metabolism_enzyme"/>
</dbReference>
<keyword evidence="2" id="KW-0175">Coiled coil</keyword>
<dbReference type="PANTHER" id="PTHR21666">
    <property type="entry name" value="PEPTIDASE-RELATED"/>
    <property type="match status" value="1"/>
</dbReference>
<evidence type="ECO:0000256" key="2">
    <source>
        <dbReference type="SAM" id="Coils"/>
    </source>
</evidence>
<evidence type="ECO:0000259" key="4">
    <source>
        <dbReference type="Pfam" id="PF01551"/>
    </source>
</evidence>
<name>A0A1F6GSY9_9PROT</name>
<evidence type="ECO:0000313" key="6">
    <source>
        <dbReference type="Proteomes" id="UP000177583"/>
    </source>
</evidence>
<feature type="coiled-coil region" evidence="2">
    <location>
        <begin position="157"/>
        <end position="229"/>
    </location>
</feature>
<dbReference type="InterPro" id="IPR011055">
    <property type="entry name" value="Dup_hybrid_motif"/>
</dbReference>
<keyword evidence="1" id="KW-0732">Signal</keyword>
<dbReference type="Proteomes" id="UP000177583">
    <property type="component" value="Unassembled WGS sequence"/>
</dbReference>
<evidence type="ECO:0000256" key="3">
    <source>
        <dbReference type="SAM" id="MobiDB-lite"/>
    </source>
</evidence>
<evidence type="ECO:0000256" key="1">
    <source>
        <dbReference type="ARBA" id="ARBA00022729"/>
    </source>
</evidence>
<dbReference type="InterPro" id="IPR016047">
    <property type="entry name" value="M23ase_b-sheet_dom"/>
</dbReference>
<dbReference type="EMBL" id="MFNF01000036">
    <property type="protein sequence ID" value="OGH01273.1"/>
    <property type="molecule type" value="Genomic_DNA"/>
</dbReference>
<organism evidence="5 6">
    <name type="scientific">Candidatus Lambdaproteobacteria bacterium RIFOXYD2_FULL_56_26</name>
    <dbReference type="NCBI Taxonomy" id="1817773"/>
    <lineage>
        <taxon>Bacteria</taxon>
        <taxon>Pseudomonadati</taxon>
        <taxon>Pseudomonadota</taxon>
        <taxon>Candidatus Lambdaproteobacteria</taxon>
    </lineage>
</organism>
<dbReference type="SUPFAM" id="SSF51261">
    <property type="entry name" value="Duplicated hybrid motif"/>
    <property type="match status" value="1"/>
</dbReference>
<gene>
    <name evidence="5" type="ORF">A2557_11365</name>
</gene>
<sequence>MGARFGWPFLLLGLLLLPQVPVAQDFLSQKQRLLAEEADFKGLLEKSKAQEWGLLETLKALDKSLEVKARQLGKVRSRLQKTAAQVAKVDREIRVRQVRLNGDQEWLDQQLLGLFTVHKVRHLTLFPGVSGSKNYFRNQELLRRLSLVDAKRVARLAADLKEQKKAQGERKDKLAELERLEREKTLHSDSLAVELAQLEAYLRQQRKDQKRHQKNLQEIKTQLARLEALASQPAPSPVPAPPQPGSPNPSLGQLKGSLPSPVFGQVVQPFGGSLMGELYHKGVVVQTEEGAMAQAVLAGTVVFAGAFQGFGEMVILDHGRGSFTVYGNLEHLKVKVGQSIAAGATLGPVTYVAGPTSGYLFYFETRYRKRASDPQEWLQEPAWQKPPEPTAVGEQ</sequence>
<protein>
    <recommendedName>
        <fullName evidence="4">M23ase beta-sheet core domain-containing protein</fullName>
    </recommendedName>
</protein>
<dbReference type="AlphaFoldDB" id="A0A1F6GSY9"/>
<feature type="region of interest" description="Disordered" evidence="3">
    <location>
        <begin position="230"/>
        <end position="255"/>
    </location>
</feature>
<feature type="compositionally biased region" description="Pro residues" evidence="3">
    <location>
        <begin position="234"/>
        <end position="247"/>
    </location>
</feature>
<dbReference type="CDD" id="cd12797">
    <property type="entry name" value="M23_peptidase"/>
    <property type="match status" value="1"/>
</dbReference>
<accession>A0A1F6GSY9</accession>
<feature type="domain" description="M23ase beta-sheet core" evidence="4">
    <location>
        <begin position="279"/>
        <end position="374"/>
    </location>
</feature>
<dbReference type="Gene3D" id="6.10.250.3150">
    <property type="match status" value="1"/>
</dbReference>
<dbReference type="PANTHER" id="PTHR21666:SF289">
    <property type="entry name" value="L-ALA--D-GLU ENDOPEPTIDASE"/>
    <property type="match status" value="1"/>
</dbReference>
<feature type="region of interest" description="Disordered" evidence="3">
    <location>
        <begin position="373"/>
        <end position="395"/>
    </location>
</feature>
<reference evidence="5 6" key="1">
    <citation type="journal article" date="2016" name="Nat. Commun.">
        <title>Thousands of microbial genomes shed light on interconnected biogeochemical processes in an aquifer system.</title>
        <authorList>
            <person name="Anantharaman K."/>
            <person name="Brown C.T."/>
            <person name="Hug L.A."/>
            <person name="Sharon I."/>
            <person name="Castelle C.J."/>
            <person name="Probst A.J."/>
            <person name="Thomas B.C."/>
            <person name="Singh A."/>
            <person name="Wilkins M.J."/>
            <person name="Karaoz U."/>
            <person name="Brodie E.L."/>
            <person name="Williams K.H."/>
            <person name="Hubbard S.S."/>
            <person name="Banfield J.F."/>
        </authorList>
    </citation>
    <scope>NUCLEOTIDE SEQUENCE [LARGE SCALE GENOMIC DNA]</scope>
</reference>
<evidence type="ECO:0000313" key="5">
    <source>
        <dbReference type="EMBL" id="OGH01273.1"/>
    </source>
</evidence>
<dbReference type="Pfam" id="PF01551">
    <property type="entry name" value="Peptidase_M23"/>
    <property type="match status" value="1"/>
</dbReference>
<comment type="caution">
    <text evidence="5">The sequence shown here is derived from an EMBL/GenBank/DDBJ whole genome shotgun (WGS) entry which is preliminary data.</text>
</comment>
<proteinExistence type="predicted"/>
<dbReference type="GO" id="GO:0004222">
    <property type="term" value="F:metalloendopeptidase activity"/>
    <property type="evidence" value="ECO:0007669"/>
    <property type="project" value="TreeGrafter"/>
</dbReference>
<dbReference type="Gene3D" id="2.70.70.10">
    <property type="entry name" value="Glucose Permease (Domain IIA)"/>
    <property type="match status" value="1"/>
</dbReference>